<dbReference type="HOGENOM" id="CLU_131358_1_0_0"/>
<proteinExistence type="predicted"/>
<reference evidence="1 2" key="2">
    <citation type="journal article" date="2011" name="J. Bacteriol.">
        <title>Genome Sequence of Kosmotoga olearia Strain TBF 19.5.1, a Thermophilic Bacterium with a Wide Growth Temperature Range, Isolated from the Troll B Oil Platform in the North Sea.</title>
        <authorList>
            <person name="Swithers K.S."/>
            <person name="Dipippo J.L."/>
            <person name="Bruce D.C."/>
            <person name="Detter C."/>
            <person name="Tapia R."/>
            <person name="Han S."/>
            <person name="Goodwin L.A."/>
            <person name="Han J."/>
            <person name="Woyke T."/>
            <person name="Pitluck S."/>
            <person name="Pennacchio L."/>
            <person name="Nolan M."/>
            <person name="Mikhailova N."/>
            <person name="Land M.L."/>
            <person name="Nesbo C.L."/>
            <person name="Gogarten J.P."/>
            <person name="Noll K.M."/>
        </authorList>
    </citation>
    <scope>NUCLEOTIDE SEQUENCE [LARGE SCALE GENOMIC DNA]</scope>
    <source>
        <strain evidence="2">ATCC BAA-1733 / DSM 21960 / TBF 19.5.1</strain>
    </source>
</reference>
<dbReference type="SUPFAM" id="SSF88723">
    <property type="entry name" value="PIN domain-like"/>
    <property type="match status" value="1"/>
</dbReference>
<dbReference type="RefSeq" id="WP_012745147.1">
    <property type="nucleotide sequence ID" value="NC_012785.1"/>
</dbReference>
<gene>
    <name evidence="1" type="ordered locus">Kole_0648</name>
</gene>
<dbReference type="Gene3D" id="3.40.50.1010">
    <property type="entry name" value="5'-nuclease"/>
    <property type="match status" value="1"/>
</dbReference>
<reference evidence="1 2" key="1">
    <citation type="submission" date="2009-06" db="EMBL/GenBank/DDBJ databases">
        <title>Complete sequence of Thermotogales bacterium TBF 19.5.1.</title>
        <authorList>
            <consortium name="US DOE Joint Genome Institute"/>
            <person name="Lucas S."/>
            <person name="Copeland A."/>
            <person name="Lapidus A."/>
            <person name="Glavina del Rio T."/>
            <person name="Tice H."/>
            <person name="Bruce D."/>
            <person name="Goodwin L."/>
            <person name="Pitluck S."/>
            <person name="Chertkov O."/>
            <person name="Brettin T."/>
            <person name="Detter J.C."/>
            <person name="Han C."/>
            <person name="Schmutz J."/>
            <person name="Larimer F."/>
            <person name="Land M."/>
            <person name="Hauser L."/>
            <person name="Kyrpides N."/>
            <person name="Ovchinnikova G."/>
            <person name="Noll K."/>
        </authorList>
    </citation>
    <scope>NUCLEOTIDE SEQUENCE [LARGE SCALE GENOMIC DNA]</scope>
    <source>
        <strain evidence="2">ATCC BAA-1733 / DSM 21960 / TBF 19.5.1</strain>
    </source>
</reference>
<name>C5CF88_KOSOT</name>
<dbReference type="eggNOG" id="COG1458">
    <property type="taxonomic scope" value="Bacteria"/>
</dbReference>
<organism evidence="1 2">
    <name type="scientific">Kosmotoga olearia (strain ATCC BAA-1733 / DSM 21960 / TBF 19.5.1)</name>
    <dbReference type="NCBI Taxonomy" id="521045"/>
    <lineage>
        <taxon>Bacteria</taxon>
        <taxon>Thermotogati</taxon>
        <taxon>Thermotogota</taxon>
        <taxon>Thermotogae</taxon>
        <taxon>Kosmotogales</taxon>
        <taxon>Kosmotogaceae</taxon>
        <taxon>Kosmotoga</taxon>
    </lineage>
</organism>
<sequence>MKQKNSAEATVVITDANILIDLKNANLVGALLRTEWRVITTDFVFEELNPSTIAVDSFGIEVINLSGIEIAEIFEIRQNHNRLSIPDISALILAEKIDGILLTGDKRLKSLCLKRNKIGVHGVLWILDQLVNLKIIDSNHAIKAIFKMKFKGARLPEKECQELISKWKEL</sequence>
<dbReference type="STRING" id="521045.Kole_0648"/>
<evidence type="ECO:0000313" key="1">
    <source>
        <dbReference type="EMBL" id="ACR79365.1"/>
    </source>
</evidence>
<keyword evidence="2" id="KW-1185">Reference proteome</keyword>
<dbReference type="InterPro" id="IPR029060">
    <property type="entry name" value="PIN-like_dom_sf"/>
</dbReference>
<dbReference type="Pfam" id="PF11848">
    <property type="entry name" value="DUF3368"/>
    <property type="match status" value="1"/>
</dbReference>
<protein>
    <recommendedName>
        <fullName evidence="3">PIN domain-containing protein</fullName>
    </recommendedName>
</protein>
<dbReference type="KEGG" id="kol:Kole_0648"/>
<dbReference type="EMBL" id="CP001634">
    <property type="protein sequence ID" value="ACR79365.1"/>
    <property type="molecule type" value="Genomic_DNA"/>
</dbReference>
<dbReference type="OrthoDB" id="583219at2"/>
<evidence type="ECO:0000313" key="2">
    <source>
        <dbReference type="Proteomes" id="UP000002382"/>
    </source>
</evidence>
<dbReference type="AlphaFoldDB" id="C5CF88"/>
<dbReference type="InterPro" id="IPR021799">
    <property type="entry name" value="PIN-like_prokaryotic"/>
</dbReference>
<dbReference type="Proteomes" id="UP000002382">
    <property type="component" value="Chromosome"/>
</dbReference>
<accession>C5CF88</accession>
<evidence type="ECO:0008006" key="3">
    <source>
        <dbReference type="Google" id="ProtNLM"/>
    </source>
</evidence>